<protein>
    <submittedName>
        <fullName evidence="1">Uncharacterized protein</fullName>
    </submittedName>
</protein>
<gene>
    <name evidence="1" type="ORF">RSF11_004358</name>
</gene>
<evidence type="ECO:0000313" key="1">
    <source>
        <dbReference type="EMBL" id="ELI8104580.1"/>
    </source>
</evidence>
<sequence>MSEVKIKKSEKYIDVYADFASFAPASVIDNSLINIHFITNRTAPAVLDQQTKPGEEGKANLQIGSITELVHECSVLMNIQQLKLLRANIDSLLEQLSPIKNSGQ</sequence>
<comment type="caution">
    <text evidence="1">The sequence shown here is derived from an EMBL/GenBank/DDBJ whole genome shotgun (WGS) entry which is preliminary data.</text>
</comment>
<evidence type="ECO:0000313" key="2">
    <source>
        <dbReference type="Proteomes" id="UP001182355"/>
    </source>
</evidence>
<accession>A0AAD2V451</accession>
<dbReference type="EMBL" id="ABNAVX010000052">
    <property type="protein sequence ID" value="ELI8104580.1"/>
    <property type="molecule type" value="Genomic_DNA"/>
</dbReference>
<dbReference type="AlphaFoldDB" id="A0AAD2V451"/>
<name>A0AAD2V451_YEREN</name>
<proteinExistence type="predicted"/>
<dbReference type="RefSeq" id="WP_263816148.1">
    <property type="nucleotide sequence ID" value="NZ_CP107093.1"/>
</dbReference>
<organism evidence="1 2">
    <name type="scientific">Yersinia enterocolitica</name>
    <dbReference type="NCBI Taxonomy" id="630"/>
    <lineage>
        <taxon>Bacteria</taxon>
        <taxon>Pseudomonadati</taxon>
        <taxon>Pseudomonadota</taxon>
        <taxon>Gammaproteobacteria</taxon>
        <taxon>Enterobacterales</taxon>
        <taxon>Yersiniaceae</taxon>
        <taxon>Yersinia</taxon>
    </lineage>
</organism>
<dbReference type="Proteomes" id="UP001182355">
    <property type="component" value="Unassembled WGS sequence"/>
</dbReference>
<reference evidence="1" key="1">
    <citation type="submission" date="2023-02" db="EMBL/GenBank/DDBJ databases">
        <authorList>
            <person name="Ashton P.M."/>
            <person name="Dallman T."/>
            <person name="Nair S."/>
            <person name="De Pinna E."/>
            <person name="Peters T."/>
            <person name="Grant K."/>
        </authorList>
    </citation>
    <scope>NUCLEOTIDE SEQUENCE</scope>
    <source>
        <strain evidence="1">01103883</strain>
    </source>
</reference>